<keyword evidence="2" id="KW-1185">Reference proteome</keyword>
<accession>A0ABW3R3M9</accession>
<organism evidence="1 2">
    <name type="scientific">Saccharothrix hoggarensis</name>
    <dbReference type="NCBI Taxonomy" id="913853"/>
    <lineage>
        <taxon>Bacteria</taxon>
        <taxon>Bacillati</taxon>
        <taxon>Actinomycetota</taxon>
        <taxon>Actinomycetes</taxon>
        <taxon>Pseudonocardiales</taxon>
        <taxon>Pseudonocardiaceae</taxon>
        <taxon>Saccharothrix</taxon>
    </lineage>
</organism>
<dbReference type="RefSeq" id="WP_380728830.1">
    <property type="nucleotide sequence ID" value="NZ_JBHTLK010000260.1"/>
</dbReference>
<evidence type="ECO:0000313" key="2">
    <source>
        <dbReference type="Proteomes" id="UP001597168"/>
    </source>
</evidence>
<name>A0ABW3R3M9_9PSEU</name>
<proteinExistence type="predicted"/>
<evidence type="ECO:0008006" key="3">
    <source>
        <dbReference type="Google" id="ProtNLM"/>
    </source>
</evidence>
<comment type="caution">
    <text evidence="1">The sequence shown here is derived from an EMBL/GenBank/DDBJ whole genome shotgun (WGS) entry which is preliminary data.</text>
</comment>
<gene>
    <name evidence="1" type="ORF">ACFQ3T_31300</name>
</gene>
<sequence length="92" mass="10071">MNDVFTALAREVALEEAPRLFAIVEEYGEAEDARVAGYGLAFEDRAEANSVEGGFHLVSESADSARTLFEITSRSTGRRRVHLVWLDDAAPA</sequence>
<dbReference type="Proteomes" id="UP001597168">
    <property type="component" value="Unassembled WGS sequence"/>
</dbReference>
<protein>
    <recommendedName>
        <fullName evidence="3">Immunity protein 7 of polymorphic toxin system</fullName>
    </recommendedName>
</protein>
<evidence type="ECO:0000313" key="1">
    <source>
        <dbReference type="EMBL" id="MFD1151643.1"/>
    </source>
</evidence>
<dbReference type="EMBL" id="JBHTLK010000260">
    <property type="protein sequence ID" value="MFD1151643.1"/>
    <property type="molecule type" value="Genomic_DNA"/>
</dbReference>
<reference evidence="2" key="1">
    <citation type="journal article" date="2019" name="Int. J. Syst. Evol. Microbiol.">
        <title>The Global Catalogue of Microorganisms (GCM) 10K type strain sequencing project: providing services to taxonomists for standard genome sequencing and annotation.</title>
        <authorList>
            <consortium name="The Broad Institute Genomics Platform"/>
            <consortium name="The Broad Institute Genome Sequencing Center for Infectious Disease"/>
            <person name="Wu L."/>
            <person name="Ma J."/>
        </authorList>
    </citation>
    <scope>NUCLEOTIDE SEQUENCE [LARGE SCALE GENOMIC DNA]</scope>
    <source>
        <strain evidence="2">CCUG 60214</strain>
    </source>
</reference>